<dbReference type="SUPFAM" id="SSF69318">
    <property type="entry name" value="Integrin alpha N-terminal domain"/>
    <property type="match status" value="1"/>
</dbReference>
<dbReference type="PANTHER" id="PTHR45460">
    <property type="entry name" value="SIMILAR TO CYSTEINE PROTEINASE"/>
    <property type="match status" value="1"/>
</dbReference>
<protein>
    <submittedName>
        <fullName evidence="2">FG-GAP repeat protein</fullName>
    </submittedName>
</protein>
<dbReference type="Proteomes" id="UP000318017">
    <property type="component" value="Chromosome"/>
</dbReference>
<keyword evidence="3" id="KW-1185">Reference proteome</keyword>
<dbReference type="RefSeq" id="WP_145075274.1">
    <property type="nucleotide sequence ID" value="NZ_CP036298.1"/>
</dbReference>
<proteinExistence type="predicted"/>
<dbReference type="KEGG" id="ahel:Q31a_12310"/>
<feature type="chain" id="PRO_5021989938" evidence="1">
    <location>
        <begin position="23"/>
        <end position="599"/>
    </location>
</feature>
<dbReference type="Gene3D" id="2.60.120.260">
    <property type="entry name" value="Galactose-binding domain-like"/>
    <property type="match status" value="1"/>
</dbReference>
<dbReference type="EMBL" id="CP036298">
    <property type="protein sequence ID" value="QDV22938.1"/>
    <property type="molecule type" value="Genomic_DNA"/>
</dbReference>
<name>A0A518G2W9_9BACT</name>
<dbReference type="OrthoDB" id="228608at2"/>
<dbReference type="AlphaFoldDB" id="A0A518G2W9"/>
<evidence type="ECO:0000313" key="2">
    <source>
        <dbReference type="EMBL" id="QDV22938.1"/>
    </source>
</evidence>
<evidence type="ECO:0000256" key="1">
    <source>
        <dbReference type="SAM" id="SignalP"/>
    </source>
</evidence>
<sequence precursor="true">MNSKLSCLMLTLLLPWAARASAEDELVLHTFERVPLIEDYLSEGAHAGDFNGDGQADVVYGPYWFEGPGFKTKHEIFEPVPQDRNRYANHFFAWPYDFNGDGFDDVFAVGFCMTPAHVYENPGADAAGKHWRKHEVIDWVSNESPQFANLIGDERPELICTRDSMFGFATIDWEKPFGAWEFHPISTKIAPEKFGHGLGVGDINGDGRQDVLYKNGWFEQPQEDVGNSRWMLHESSFSIANGGADMYAYDVDGDGDNDVITSHSAHGFGLGWYEQVREGDAIAFKHHLIMGSHPSENKYGVLFSELHSVALADMDGDGLKDIVTGKTYWSHHKQSPMWDAGAVVYWFKLIRGKEGVDWIPQQLDGEAGIGRQVSVVDVNADGLPDLVLGGMRGAHVLKQRTTIVSETQWLEAQPKLYDGPRLPAIGEAVAARGPKAELASVTERVAGAIEGESLKSQVSSGSVKTQDMQRFNDDRWSGGSHLWWTGARAGATMTLDLPEFSGTVDLEVVMTCASDYGIVQLSLDDQPLGKPIDLYEANVVTTGVLSFPNQGVKGNRHTLKVMVVGSNPKAKKSMYVALDYLRIKREDGTYAAGASLPAR</sequence>
<feature type="signal peptide" evidence="1">
    <location>
        <begin position="1"/>
        <end position="22"/>
    </location>
</feature>
<dbReference type="Gene3D" id="2.130.10.130">
    <property type="entry name" value="Integrin alpha, N-terminal"/>
    <property type="match status" value="2"/>
</dbReference>
<organism evidence="2 3">
    <name type="scientific">Aureliella helgolandensis</name>
    <dbReference type="NCBI Taxonomy" id="2527968"/>
    <lineage>
        <taxon>Bacteria</taxon>
        <taxon>Pseudomonadati</taxon>
        <taxon>Planctomycetota</taxon>
        <taxon>Planctomycetia</taxon>
        <taxon>Pirellulales</taxon>
        <taxon>Pirellulaceae</taxon>
        <taxon>Aureliella</taxon>
    </lineage>
</organism>
<reference evidence="2 3" key="1">
    <citation type="submission" date="2019-02" db="EMBL/GenBank/DDBJ databases">
        <title>Deep-cultivation of Planctomycetes and their phenomic and genomic characterization uncovers novel biology.</title>
        <authorList>
            <person name="Wiegand S."/>
            <person name="Jogler M."/>
            <person name="Boedeker C."/>
            <person name="Pinto D."/>
            <person name="Vollmers J."/>
            <person name="Rivas-Marin E."/>
            <person name="Kohn T."/>
            <person name="Peeters S.H."/>
            <person name="Heuer A."/>
            <person name="Rast P."/>
            <person name="Oberbeckmann S."/>
            <person name="Bunk B."/>
            <person name="Jeske O."/>
            <person name="Meyerdierks A."/>
            <person name="Storesund J.E."/>
            <person name="Kallscheuer N."/>
            <person name="Luecker S."/>
            <person name="Lage O.M."/>
            <person name="Pohl T."/>
            <person name="Merkel B.J."/>
            <person name="Hornburger P."/>
            <person name="Mueller R.-W."/>
            <person name="Bruemmer F."/>
            <person name="Labrenz M."/>
            <person name="Spormann A.M."/>
            <person name="Op den Camp H."/>
            <person name="Overmann J."/>
            <person name="Amann R."/>
            <person name="Jetten M.S.M."/>
            <person name="Mascher T."/>
            <person name="Medema M.H."/>
            <person name="Devos D.P."/>
            <person name="Kaster A.-K."/>
            <person name="Ovreas L."/>
            <person name="Rohde M."/>
            <person name="Galperin M.Y."/>
            <person name="Jogler C."/>
        </authorList>
    </citation>
    <scope>NUCLEOTIDE SEQUENCE [LARGE SCALE GENOMIC DNA]</scope>
    <source>
        <strain evidence="2 3">Q31a</strain>
    </source>
</reference>
<keyword evidence="1" id="KW-0732">Signal</keyword>
<accession>A0A518G2W9</accession>
<evidence type="ECO:0000313" key="3">
    <source>
        <dbReference type="Proteomes" id="UP000318017"/>
    </source>
</evidence>
<dbReference type="PANTHER" id="PTHR45460:SF2">
    <property type="entry name" value="ALPHA 1,3 GLUCANASE, GH71 FAMILY (EUROFUNG)"/>
    <property type="match status" value="1"/>
</dbReference>
<gene>
    <name evidence="2" type="ORF">Q31a_12310</name>
</gene>
<dbReference type="InterPro" id="IPR028994">
    <property type="entry name" value="Integrin_alpha_N"/>
</dbReference>